<organism evidence="1 2">
    <name type="scientific">Meloidogyne incognita</name>
    <name type="common">Southern root-knot nematode worm</name>
    <name type="synonym">Oxyuris incognita</name>
    <dbReference type="NCBI Taxonomy" id="6306"/>
    <lineage>
        <taxon>Eukaryota</taxon>
        <taxon>Metazoa</taxon>
        <taxon>Ecdysozoa</taxon>
        <taxon>Nematoda</taxon>
        <taxon>Chromadorea</taxon>
        <taxon>Rhabditida</taxon>
        <taxon>Tylenchina</taxon>
        <taxon>Tylenchomorpha</taxon>
        <taxon>Tylenchoidea</taxon>
        <taxon>Meloidogynidae</taxon>
        <taxon>Meloidogyninae</taxon>
        <taxon>Meloidogyne</taxon>
        <taxon>Meloidogyne incognita group</taxon>
    </lineage>
</organism>
<evidence type="ECO:0000313" key="1">
    <source>
        <dbReference type="Proteomes" id="UP000887563"/>
    </source>
</evidence>
<name>A0A914L2K0_MELIC</name>
<sequence length="55" mass="5849">MQSVVDVGADVVTTAEPHQQCWSDKEPEVLEVLDDIVAKKSGVGCNFAAASMDLN</sequence>
<dbReference type="AlphaFoldDB" id="A0A914L2K0"/>
<accession>A0A914L2K0</accession>
<dbReference type="WBParaSite" id="Minc3s00239g08316">
    <property type="protein sequence ID" value="Minc3s00239g08316"/>
    <property type="gene ID" value="Minc3s00239g08316"/>
</dbReference>
<dbReference type="Proteomes" id="UP000887563">
    <property type="component" value="Unplaced"/>
</dbReference>
<evidence type="ECO:0000313" key="2">
    <source>
        <dbReference type="WBParaSite" id="Minc3s00239g08316"/>
    </source>
</evidence>
<proteinExistence type="predicted"/>
<reference evidence="2" key="1">
    <citation type="submission" date="2022-11" db="UniProtKB">
        <authorList>
            <consortium name="WormBaseParasite"/>
        </authorList>
    </citation>
    <scope>IDENTIFICATION</scope>
</reference>
<protein>
    <submittedName>
        <fullName evidence="2">Uncharacterized protein</fullName>
    </submittedName>
</protein>
<keyword evidence="1" id="KW-1185">Reference proteome</keyword>